<proteinExistence type="predicted"/>
<reference evidence="2 3" key="1">
    <citation type="submission" date="2020-06" db="EMBL/GenBank/DDBJ databases">
        <authorList>
            <consortium name="Wellcome Sanger Institute Data Sharing"/>
        </authorList>
    </citation>
    <scope>NUCLEOTIDE SEQUENCE [LARGE SCALE GENOMIC DNA]</scope>
</reference>
<organism evidence="2 3">
    <name type="scientific">Denticeps clupeoides</name>
    <name type="common">denticle herring</name>
    <dbReference type="NCBI Taxonomy" id="299321"/>
    <lineage>
        <taxon>Eukaryota</taxon>
        <taxon>Metazoa</taxon>
        <taxon>Chordata</taxon>
        <taxon>Craniata</taxon>
        <taxon>Vertebrata</taxon>
        <taxon>Euteleostomi</taxon>
        <taxon>Actinopterygii</taxon>
        <taxon>Neopterygii</taxon>
        <taxon>Teleostei</taxon>
        <taxon>Clupei</taxon>
        <taxon>Clupeiformes</taxon>
        <taxon>Denticipitoidei</taxon>
        <taxon>Denticipitidae</taxon>
        <taxon>Denticeps</taxon>
    </lineage>
</organism>
<reference evidence="2" key="3">
    <citation type="submission" date="2025-09" db="UniProtKB">
        <authorList>
            <consortium name="Ensembl"/>
        </authorList>
    </citation>
    <scope>IDENTIFICATION</scope>
</reference>
<dbReference type="Proteomes" id="UP000694580">
    <property type="component" value="Chromosome 5"/>
</dbReference>
<reference evidence="2" key="2">
    <citation type="submission" date="2025-08" db="UniProtKB">
        <authorList>
            <consortium name="Ensembl"/>
        </authorList>
    </citation>
    <scope>IDENTIFICATION</scope>
</reference>
<evidence type="ECO:0000313" key="3">
    <source>
        <dbReference type="Proteomes" id="UP000694580"/>
    </source>
</evidence>
<feature type="compositionally biased region" description="Basic and acidic residues" evidence="1">
    <location>
        <begin position="9"/>
        <end position="24"/>
    </location>
</feature>
<dbReference type="GO" id="GO:0005737">
    <property type="term" value="C:cytoplasm"/>
    <property type="evidence" value="ECO:0007669"/>
    <property type="project" value="InterPro"/>
</dbReference>
<evidence type="ECO:0000256" key="1">
    <source>
        <dbReference type="SAM" id="MobiDB-lite"/>
    </source>
</evidence>
<dbReference type="AlphaFoldDB" id="A0AAY3ZWK8"/>
<gene>
    <name evidence="2" type="primary">BAALC</name>
</gene>
<dbReference type="Pfam" id="PF06989">
    <property type="entry name" value="BAALC_N"/>
    <property type="match status" value="1"/>
</dbReference>
<evidence type="ECO:0000313" key="2">
    <source>
        <dbReference type="Ensembl" id="ENSDCDP00010001162.1"/>
    </source>
</evidence>
<dbReference type="PANTHER" id="PTHR14731">
    <property type="entry name" value="BRAIN AND ACUTE LEUKEMIA CYTOPLASMIC PROTEIN"/>
    <property type="match status" value="1"/>
</dbReference>
<keyword evidence="3" id="KW-1185">Reference proteome</keyword>
<feature type="compositionally biased region" description="Polar residues" evidence="1">
    <location>
        <begin position="92"/>
        <end position="106"/>
    </location>
</feature>
<dbReference type="Ensembl" id="ENSDCDT00010001219.1">
    <property type="protein sequence ID" value="ENSDCDP00010001162.1"/>
    <property type="gene ID" value="ENSDCDG00010000631.1"/>
</dbReference>
<dbReference type="PANTHER" id="PTHR14731:SF0">
    <property type="entry name" value="BRAIN AND ACUTE LEUKEMIA CYTOPLASMIC PROTEIN"/>
    <property type="match status" value="1"/>
</dbReference>
<evidence type="ECO:0008006" key="4">
    <source>
        <dbReference type="Google" id="ProtNLM"/>
    </source>
</evidence>
<name>A0AAY3ZWK8_9TELE</name>
<dbReference type="GeneTree" id="ENSGT00390000013853"/>
<feature type="region of interest" description="Disordered" evidence="1">
    <location>
        <begin position="92"/>
        <end position="150"/>
    </location>
</feature>
<feature type="region of interest" description="Disordered" evidence="1">
    <location>
        <begin position="1"/>
        <end position="71"/>
    </location>
</feature>
<feature type="compositionally biased region" description="Gly residues" evidence="1">
    <location>
        <begin position="41"/>
        <end position="50"/>
    </location>
</feature>
<dbReference type="InterPro" id="IPR009728">
    <property type="entry name" value="BAALC"/>
</dbReference>
<sequence length="150" mass="15784">MGCGGSKADTIEPRYYDSWTRETESTWLTNTDTEAGQQTAPGGGGGGGHQRGTSDSASAAKAGATTCQGKGEDLTCLGASAREKKLVNVATQCGKQPLHSTNSFSNPRRPLHRDEVKTKTKKMFSKEASSDTSGQHTICTEEKSAISGLK</sequence>
<protein>
    <recommendedName>
        <fullName evidence="4">BAALC</fullName>
    </recommendedName>
</protein>
<feature type="compositionally biased region" description="Polar residues" evidence="1">
    <location>
        <begin position="25"/>
        <end position="40"/>
    </location>
</feature>
<accession>A0AAY3ZWK8</accession>
<feature type="compositionally biased region" description="Basic and acidic residues" evidence="1">
    <location>
        <begin position="112"/>
        <end position="129"/>
    </location>
</feature>